<dbReference type="GO" id="GO:0006508">
    <property type="term" value="P:proteolysis"/>
    <property type="evidence" value="ECO:0007669"/>
    <property type="project" value="UniProtKB-KW"/>
</dbReference>
<organism evidence="11 12">
    <name type="scientific">Desulfosarcina widdelii</name>
    <dbReference type="NCBI Taxonomy" id="947919"/>
    <lineage>
        <taxon>Bacteria</taxon>
        <taxon>Pseudomonadati</taxon>
        <taxon>Thermodesulfobacteriota</taxon>
        <taxon>Desulfobacteria</taxon>
        <taxon>Desulfobacterales</taxon>
        <taxon>Desulfosarcinaceae</taxon>
        <taxon>Desulfosarcina</taxon>
    </lineage>
</organism>
<dbReference type="PROSITE" id="PS00136">
    <property type="entry name" value="SUBTILASE_ASP"/>
    <property type="match status" value="1"/>
</dbReference>
<protein>
    <recommendedName>
        <fullName evidence="10">Fibronectin type-III domain-containing protein</fullName>
    </recommendedName>
</protein>
<proteinExistence type="inferred from homology"/>
<feature type="active site" description="Charge relay system" evidence="5 6">
    <location>
        <position position="145"/>
    </location>
</feature>
<reference evidence="11 12" key="1">
    <citation type="submission" date="2019-11" db="EMBL/GenBank/DDBJ databases">
        <title>Comparative genomics of hydrocarbon-degrading Desulfosarcina strains.</title>
        <authorList>
            <person name="Watanabe M."/>
            <person name="Kojima H."/>
            <person name="Fukui M."/>
        </authorList>
    </citation>
    <scope>NUCLEOTIDE SEQUENCE [LARGE SCALE GENOMIC DNA]</scope>
    <source>
        <strain evidence="11 12">PP31</strain>
    </source>
</reference>
<evidence type="ECO:0000256" key="9">
    <source>
        <dbReference type="SAM" id="SignalP"/>
    </source>
</evidence>
<dbReference type="InterPro" id="IPR054399">
    <property type="entry name" value="Fervidolysin-like_N_prodom"/>
</dbReference>
<keyword evidence="8" id="KW-0472">Membrane</keyword>
<feature type="active site" description="Charge relay system" evidence="5 6">
    <location>
        <position position="203"/>
    </location>
</feature>
<evidence type="ECO:0000259" key="10">
    <source>
        <dbReference type="PROSITE" id="PS50853"/>
    </source>
</evidence>
<dbReference type="SUPFAM" id="SSF49265">
    <property type="entry name" value="Fibronectin type III"/>
    <property type="match status" value="1"/>
</dbReference>
<keyword evidence="12" id="KW-1185">Reference proteome</keyword>
<name>A0A5K7Z4H9_9BACT</name>
<dbReference type="GO" id="GO:0004252">
    <property type="term" value="F:serine-type endopeptidase activity"/>
    <property type="evidence" value="ECO:0007669"/>
    <property type="project" value="UniProtKB-UniRule"/>
</dbReference>
<evidence type="ECO:0000256" key="1">
    <source>
        <dbReference type="ARBA" id="ARBA00011073"/>
    </source>
</evidence>
<sequence>MQANRIITGLMVAILLLAGGRPVAAGTPDARPFVDGEVLVKYRESTAAQQALHYRSMWRMNHVRTLKRSGIRKVRLPEEMTVAQAVALYRSDPDVVFAEPNYRYRLQAVPNDSMMDQLWGLVNMDADLAWDLETGSSDIVVAVVDSGIDPAHPDLAANIWTNLGEIADNGVDDDNNGYVDDVNGWDFADDDNHPNDPTDNYGHGTHVAGIIGAVGDNATGIVGVNWQVSIMPLRFISAADYGTTADAIAAIEYAMDNGADIINLSWGGPGESVGLKNIIDDAGAAGALVVCAAGNAGSDLDDVPTYPASFTSANILSVAASNAGDDPAWWTNYSDSQVDVAAPGTNVYSTVPDRQILSSENFDDLGAWTFGGVGSAWGHESIPGVTVITESPGADYTDDMNAWARMEPFDLTGRTGARLDFTITGTTSGSGDRLYVEVSTDGSTWDTLWIGLDDGPVAAVTGTIGSSQLAVIDLKAYDGKGSVYMRFRFVSDDSGTADGYLIDNLAVTCADTTHGADAYQYYSGTSMSAAYASGAAALIMAQKPTLTPTEVRLVIESTVDRKAALTGYVATGGRINLYSALVSMANVDLDSRSAANRIDLDWTASEPVDTGFEIQRRPNSGSEYETIAIVGADETAYSDSGLADGATYVYRLLTLSGGERTGYSNETAATTPRTVSSTAGSSSGDGGGGGGCFIAADFGGWDVGRLVWIRPIAAAMAILMLVLIVAISLRRKIERPVIVGPAGRRNGEPRFYSPGGRFKS</sequence>
<dbReference type="InterPro" id="IPR050131">
    <property type="entry name" value="Peptidase_S8_subtilisin-like"/>
</dbReference>
<evidence type="ECO:0000256" key="3">
    <source>
        <dbReference type="ARBA" id="ARBA00022801"/>
    </source>
</evidence>
<evidence type="ECO:0000256" key="2">
    <source>
        <dbReference type="ARBA" id="ARBA00022670"/>
    </source>
</evidence>
<dbReference type="InterPro" id="IPR003961">
    <property type="entry name" value="FN3_dom"/>
</dbReference>
<dbReference type="InterPro" id="IPR022398">
    <property type="entry name" value="Peptidase_S8_His-AS"/>
</dbReference>
<dbReference type="Pfam" id="PF22148">
    <property type="entry name" value="Fervidolysin_NPro-like"/>
    <property type="match status" value="1"/>
</dbReference>
<evidence type="ECO:0000256" key="8">
    <source>
        <dbReference type="SAM" id="Phobius"/>
    </source>
</evidence>
<keyword evidence="2 6" id="KW-0645">Protease</keyword>
<dbReference type="InterPro" id="IPR015500">
    <property type="entry name" value="Peptidase_S8_subtilisin-rel"/>
</dbReference>
<keyword evidence="8" id="KW-1133">Transmembrane helix</keyword>
<dbReference type="RefSeq" id="WP_170302256.1">
    <property type="nucleotide sequence ID" value="NZ_AP021875.1"/>
</dbReference>
<feature type="domain" description="Fibronectin type-III" evidence="10">
    <location>
        <begin position="583"/>
        <end position="674"/>
    </location>
</feature>
<dbReference type="InterPro" id="IPR023827">
    <property type="entry name" value="Peptidase_S8_Asp-AS"/>
</dbReference>
<gene>
    <name evidence="11" type="ORF">DSCW_25860</name>
</gene>
<evidence type="ECO:0000256" key="6">
    <source>
        <dbReference type="PROSITE-ProRule" id="PRU01240"/>
    </source>
</evidence>
<dbReference type="PROSITE" id="PS00137">
    <property type="entry name" value="SUBTILASE_HIS"/>
    <property type="match status" value="1"/>
</dbReference>
<dbReference type="PRINTS" id="PR00723">
    <property type="entry name" value="SUBTILISIN"/>
</dbReference>
<dbReference type="AlphaFoldDB" id="A0A5K7Z4H9"/>
<feature type="signal peptide" evidence="9">
    <location>
        <begin position="1"/>
        <end position="25"/>
    </location>
</feature>
<feature type="region of interest" description="Disordered" evidence="7">
    <location>
        <begin position="663"/>
        <end position="686"/>
    </location>
</feature>
<dbReference type="Gene3D" id="2.60.40.10">
    <property type="entry name" value="Immunoglobulins"/>
    <property type="match status" value="1"/>
</dbReference>
<feature type="compositionally biased region" description="Polar residues" evidence="7">
    <location>
        <begin position="663"/>
        <end position="675"/>
    </location>
</feature>
<dbReference type="InterPro" id="IPR000209">
    <property type="entry name" value="Peptidase_S8/S53_dom"/>
</dbReference>
<dbReference type="EMBL" id="AP021875">
    <property type="protein sequence ID" value="BBO75169.1"/>
    <property type="molecule type" value="Genomic_DNA"/>
</dbReference>
<keyword evidence="8" id="KW-0812">Transmembrane</keyword>
<dbReference type="InterPro" id="IPR036852">
    <property type="entry name" value="Peptidase_S8/S53_dom_sf"/>
</dbReference>
<dbReference type="KEGG" id="dwd:DSCW_25860"/>
<keyword evidence="4 6" id="KW-0720">Serine protease</keyword>
<evidence type="ECO:0000256" key="5">
    <source>
        <dbReference type="PIRSR" id="PIRSR615500-1"/>
    </source>
</evidence>
<evidence type="ECO:0000313" key="12">
    <source>
        <dbReference type="Proteomes" id="UP000427769"/>
    </source>
</evidence>
<dbReference type="Proteomes" id="UP000427769">
    <property type="component" value="Chromosome"/>
</dbReference>
<dbReference type="InterPro" id="IPR036116">
    <property type="entry name" value="FN3_sf"/>
</dbReference>
<feature type="active site" description="Charge relay system" evidence="5 6">
    <location>
        <position position="526"/>
    </location>
</feature>
<dbReference type="PANTHER" id="PTHR43806:SF11">
    <property type="entry name" value="CEREVISIN-RELATED"/>
    <property type="match status" value="1"/>
</dbReference>
<feature type="transmembrane region" description="Helical" evidence="8">
    <location>
        <begin position="708"/>
        <end position="729"/>
    </location>
</feature>
<keyword evidence="9" id="KW-0732">Signal</keyword>
<dbReference type="Gene3D" id="3.40.50.200">
    <property type="entry name" value="Peptidase S8/S53 domain"/>
    <property type="match status" value="2"/>
</dbReference>
<comment type="similarity">
    <text evidence="1 6">Belongs to the peptidase S8 family.</text>
</comment>
<dbReference type="InterPro" id="IPR034204">
    <property type="entry name" value="PfSUB1-like_cat_dom"/>
</dbReference>
<dbReference type="PROSITE" id="PS51892">
    <property type="entry name" value="SUBTILASE"/>
    <property type="match status" value="1"/>
</dbReference>
<dbReference type="PROSITE" id="PS50853">
    <property type="entry name" value="FN3"/>
    <property type="match status" value="1"/>
</dbReference>
<dbReference type="PANTHER" id="PTHR43806">
    <property type="entry name" value="PEPTIDASE S8"/>
    <property type="match status" value="1"/>
</dbReference>
<dbReference type="CDD" id="cd00063">
    <property type="entry name" value="FN3"/>
    <property type="match status" value="1"/>
</dbReference>
<dbReference type="CDD" id="cd07473">
    <property type="entry name" value="Peptidases_S8_Subtilisin_like"/>
    <property type="match status" value="1"/>
</dbReference>
<dbReference type="SUPFAM" id="SSF52743">
    <property type="entry name" value="Subtilisin-like"/>
    <property type="match status" value="1"/>
</dbReference>
<dbReference type="Pfam" id="PF00082">
    <property type="entry name" value="Peptidase_S8"/>
    <property type="match status" value="2"/>
</dbReference>
<keyword evidence="3 6" id="KW-0378">Hydrolase</keyword>
<evidence type="ECO:0000256" key="7">
    <source>
        <dbReference type="SAM" id="MobiDB-lite"/>
    </source>
</evidence>
<evidence type="ECO:0000256" key="4">
    <source>
        <dbReference type="ARBA" id="ARBA00022825"/>
    </source>
</evidence>
<evidence type="ECO:0000313" key="11">
    <source>
        <dbReference type="EMBL" id="BBO75169.1"/>
    </source>
</evidence>
<accession>A0A5K7Z4H9</accession>
<feature type="chain" id="PRO_5024272874" description="Fibronectin type-III domain-containing protein" evidence="9">
    <location>
        <begin position="26"/>
        <end position="760"/>
    </location>
</feature>
<dbReference type="InterPro" id="IPR013783">
    <property type="entry name" value="Ig-like_fold"/>
</dbReference>